<gene>
    <name evidence="2" type="ORF">GMARGA_LOCUS5230</name>
</gene>
<keyword evidence="1" id="KW-0732">Signal</keyword>
<reference evidence="2 3" key="1">
    <citation type="submission" date="2021-06" db="EMBL/GenBank/DDBJ databases">
        <authorList>
            <person name="Kallberg Y."/>
            <person name="Tangrot J."/>
            <person name="Rosling A."/>
        </authorList>
    </citation>
    <scope>NUCLEOTIDE SEQUENCE [LARGE SCALE GENOMIC DNA]</scope>
    <source>
        <strain evidence="2 3">120-4 pot B 10/14</strain>
    </source>
</reference>
<evidence type="ECO:0000256" key="1">
    <source>
        <dbReference type="SAM" id="SignalP"/>
    </source>
</evidence>
<evidence type="ECO:0000313" key="3">
    <source>
        <dbReference type="Proteomes" id="UP000789901"/>
    </source>
</evidence>
<feature type="chain" id="PRO_5046925456" evidence="1">
    <location>
        <begin position="20"/>
        <end position="64"/>
    </location>
</feature>
<keyword evidence="3" id="KW-1185">Reference proteome</keyword>
<proteinExistence type="predicted"/>
<organism evidence="2 3">
    <name type="scientific">Gigaspora margarita</name>
    <dbReference type="NCBI Taxonomy" id="4874"/>
    <lineage>
        <taxon>Eukaryota</taxon>
        <taxon>Fungi</taxon>
        <taxon>Fungi incertae sedis</taxon>
        <taxon>Mucoromycota</taxon>
        <taxon>Glomeromycotina</taxon>
        <taxon>Glomeromycetes</taxon>
        <taxon>Diversisporales</taxon>
        <taxon>Gigasporaceae</taxon>
        <taxon>Gigaspora</taxon>
    </lineage>
</organism>
<protein>
    <submittedName>
        <fullName evidence="2">25841_t:CDS:1</fullName>
    </submittedName>
</protein>
<accession>A0ABN7UF58</accession>
<name>A0ABN7UF58_GIGMA</name>
<sequence>MWCMVFMLLIHQCFRKVILTRIPIWDDNTIYDVSSYLNYNPKDVKNIQKNGHPKTMDSEIGSPG</sequence>
<comment type="caution">
    <text evidence="2">The sequence shown here is derived from an EMBL/GenBank/DDBJ whole genome shotgun (WGS) entry which is preliminary data.</text>
</comment>
<feature type="signal peptide" evidence="1">
    <location>
        <begin position="1"/>
        <end position="19"/>
    </location>
</feature>
<dbReference type="Proteomes" id="UP000789901">
    <property type="component" value="Unassembled WGS sequence"/>
</dbReference>
<dbReference type="EMBL" id="CAJVQB010002189">
    <property type="protein sequence ID" value="CAG8565602.1"/>
    <property type="molecule type" value="Genomic_DNA"/>
</dbReference>
<evidence type="ECO:0000313" key="2">
    <source>
        <dbReference type="EMBL" id="CAG8565602.1"/>
    </source>
</evidence>